<feature type="compositionally biased region" description="Basic residues" evidence="1">
    <location>
        <begin position="22"/>
        <end position="32"/>
    </location>
</feature>
<proteinExistence type="predicted"/>
<evidence type="ECO:0000256" key="1">
    <source>
        <dbReference type="SAM" id="MobiDB-lite"/>
    </source>
</evidence>
<evidence type="ECO:0000313" key="3">
    <source>
        <dbReference type="Proteomes" id="UP000244722"/>
    </source>
</evidence>
<dbReference type="EMBL" id="NESQ01000068">
    <property type="protein sequence ID" value="PUU80305.1"/>
    <property type="molecule type" value="Genomic_DNA"/>
</dbReference>
<organism evidence="2 3">
    <name type="scientific">Tuber borchii</name>
    <name type="common">White truffle</name>
    <dbReference type="NCBI Taxonomy" id="42251"/>
    <lineage>
        <taxon>Eukaryota</taxon>
        <taxon>Fungi</taxon>
        <taxon>Dikarya</taxon>
        <taxon>Ascomycota</taxon>
        <taxon>Pezizomycotina</taxon>
        <taxon>Pezizomycetes</taxon>
        <taxon>Pezizales</taxon>
        <taxon>Tuberaceae</taxon>
        <taxon>Tuber</taxon>
    </lineage>
</organism>
<dbReference type="AlphaFoldDB" id="A0A2T6ZY06"/>
<feature type="region of interest" description="Disordered" evidence="1">
    <location>
        <begin position="1"/>
        <end position="106"/>
    </location>
</feature>
<dbReference type="Proteomes" id="UP000244722">
    <property type="component" value="Unassembled WGS sequence"/>
</dbReference>
<evidence type="ECO:0000313" key="2">
    <source>
        <dbReference type="EMBL" id="PUU80305.1"/>
    </source>
</evidence>
<keyword evidence="3" id="KW-1185">Reference proteome</keyword>
<sequence length="183" mass="19454">MEPEEDQPEDLASLGFTSFGSRNKRPKHHHGTKGSNSNLISLVPPPGAAEVTTSTSTEGAKSLSKKPDFTPYVAPAFTPYVPPRFVGGAGGRGGRTGGGGRDELYSPRFVENPWKALEVKFGIRAEWVDMEKIEGGGGGDEEGGEEIQGEGGEEGEERMTGSAERVEVRMQGKADGFGERGEN</sequence>
<feature type="compositionally biased region" description="Acidic residues" evidence="1">
    <location>
        <begin position="139"/>
        <end position="156"/>
    </location>
</feature>
<name>A0A2T6ZY06_TUBBO</name>
<comment type="caution">
    <text evidence="2">The sequence shown here is derived from an EMBL/GenBank/DDBJ whole genome shotgun (WGS) entry which is preliminary data.</text>
</comment>
<reference evidence="2 3" key="1">
    <citation type="submission" date="2017-04" db="EMBL/GenBank/DDBJ databases">
        <title>Draft genome sequence of Tuber borchii Vittad., a whitish edible truffle.</title>
        <authorList>
            <consortium name="DOE Joint Genome Institute"/>
            <person name="Murat C."/>
            <person name="Kuo A."/>
            <person name="Barry K.W."/>
            <person name="Clum A."/>
            <person name="Dockter R.B."/>
            <person name="Fauchery L."/>
            <person name="Iotti M."/>
            <person name="Kohler A."/>
            <person name="Labutti K."/>
            <person name="Lindquist E.A."/>
            <person name="Lipzen A."/>
            <person name="Ohm R.A."/>
            <person name="Wang M."/>
            <person name="Grigoriev I.V."/>
            <person name="Zambonelli A."/>
            <person name="Martin F.M."/>
        </authorList>
    </citation>
    <scope>NUCLEOTIDE SEQUENCE [LARGE SCALE GENOMIC DNA]</scope>
    <source>
        <strain evidence="2 3">Tbo3840</strain>
    </source>
</reference>
<feature type="region of interest" description="Disordered" evidence="1">
    <location>
        <begin position="132"/>
        <end position="183"/>
    </location>
</feature>
<feature type="compositionally biased region" description="Basic and acidic residues" evidence="1">
    <location>
        <begin position="164"/>
        <end position="183"/>
    </location>
</feature>
<dbReference type="OrthoDB" id="10576753at2759"/>
<feature type="compositionally biased region" description="Gly residues" evidence="1">
    <location>
        <begin position="87"/>
        <end position="99"/>
    </location>
</feature>
<accession>A0A2T6ZY06</accession>
<gene>
    <name evidence="2" type="ORF">B9Z19DRAFT_1123800</name>
</gene>
<protein>
    <submittedName>
        <fullName evidence="2">Uncharacterized protein</fullName>
    </submittedName>
</protein>